<dbReference type="EMBL" id="QMDH01000054">
    <property type="protein sequence ID" value="RAZ62870.1"/>
    <property type="molecule type" value="Genomic_DNA"/>
</dbReference>
<evidence type="ECO:0008006" key="3">
    <source>
        <dbReference type="Google" id="ProtNLM"/>
    </source>
</evidence>
<organism evidence="1 2">
    <name type="scientific">Enterobacter cloacae</name>
    <dbReference type="NCBI Taxonomy" id="550"/>
    <lineage>
        <taxon>Bacteria</taxon>
        <taxon>Pseudomonadati</taxon>
        <taxon>Pseudomonadota</taxon>
        <taxon>Gammaproteobacteria</taxon>
        <taxon>Enterobacterales</taxon>
        <taxon>Enterobacteriaceae</taxon>
        <taxon>Enterobacter</taxon>
        <taxon>Enterobacter cloacae complex</taxon>
    </lineage>
</organism>
<evidence type="ECO:0000313" key="2">
    <source>
        <dbReference type="Proteomes" id="UP000251576"/>
    </source>
</evidence>
<protein>
    <recommendedName>
        <fullName evidence="3">Lipoprotein</fullName>
    </recommendedName>
</protein>
<accession>A0A330G721</accession>
<sequence length="137" mass="14718">MKRILVFTSILMVAGCATKPVTNEQAQDVPAKQVINNTLLVKKEGTGKVIIKRDSGFMGSACMTRVYVDGKEIADLDTAQKVTVYPKIGDHIFSAWPKGMCGGGMSEQSGKVTDTGVLMFRVGYGTNGDFGIYPTAF</sequence>
<dbReference type="Proteomes" id="UP000251576">
    <property type="component" value="Unassembled WGS sequence"/>
</dbReference>
<dbReference type="AlphaFoldDB" id="A0A330G721"/>
<dbReference type="PROSITE" id="PS51257">
    <property type="entry name" value="PROKAR_LIPOPROTEIN"/>
    <property type="match status" value="1"/>
</dbReference>
<dbReference type="GeneID" id="63142970"/>
<reference evidence="1 2" key="1">
    <citation type="submission" date="2018-06" db="EMBL/GenBank/DDBJ databases">
        <title>ACT-28, a chromosomally-encoded AmpC with carbapenemase activity from Enterobacter kobei.</title>
        <authorList>
            <person name="Jousset A.B."/>
            <person name="Oueslati S."/>
            <person name="Bernabeu S."/>
            <person name="Takissian J."/>
            <person name="Creton E."/>
            <person name="Vogel A."/>
            <person name="Cotellon G."/>
            <person name="Bonnin R.A."/>
            <person name="Dortet L."/>
            <person name="Naas T."/>
        </authorList>
    </citation>
    <scope>NUCLEOTIDE SEQUENCE [LARGE SCALE GENOMIC DNA]</scope>
    <source>
        <strain evidence="1 2">99B3</strain>
    </source>
</reference>
<evidence type="ECO:0000313" key="1">
    <source>
        <dbReference type="EMBL" id="RAZ62870.1"/>
    </source>
</evidence>
<proteinExistence type="predicted"/>
<gene>
    <name evidence="1" type="ORF">DP202_22735</name>
</gene>
<comment type="caution">
    <text evidence="1">The sequence shown here is derived from an EMBL/GenBank/DDBJ whole genome shotgun (WGS) entry which is preliminary data.</text>
</comment>
<name>A0A330G721_ENTCL</name>
<dbReference type="RefSeq" id="WP_047174732.1">
    <property type="nucleotide sequence ID" value="NZ_CABMNQ010000054.1"/>
</dbReference>